<dbReference type="CDD" id="cd04300">
    <property type="entry name" value="GT35_Glycogen_Phosphorylase"/>
    <property type="match status" value="1"/>
</dbReference>
<evidence type="ECO:0000256" key="5">
    <source>
        <dbReference type="ARBA" id="ARBA00022679"/>
    </source>
</evidence>
<evidence type="ECO:0000256" key="6">
    <source>
        <dbReference type="ARBA" id="ARBA00022898"/>
    </source>
</evidence>
<dbReference type="SUPFAM" id="SSF53756">
    <property type="entry name" value="UDP-Glycosyltransferase/glycogen phosphorylase"/>
    <property type="match status" value="1"/>
</dbReference>
<dbReference type="InterPro" id="IPR011833">
    <property type="entry name" value="Glycg_phsphrylas"/>
</dbReference>
<keyword evidence="5 9" id="KW-0808">Transferase</keyword>
<evidence type="ECO:0000256" key="8">
    <source>
        <dbReference type="ARBA" id="ARBA00025174"/>
    </source>
</evidence>
<protein>
    <recommendedName>
        <fullName evidence="9">Alpha-1,4 glucan phosphorylase</fullName>
        <ecNumber evidence="9">2.4.1.1</ecNumber>
    </recommendedName>
</protein>
<dbReference type="EC" id="2.4.1.1" evidence="9"/>
<comment type="caution">
    <text evidence="10">The sequence shown here is derived from an EMBL/GenBank/DDBJ whole genome shotgun (WGS) entry which is preliminary data.</text>
</comment>
<comment type="catalytic activity">
    <reaction evidence="1 9">
        <text>[(1-&gt;4)-alpha-D-glucosyl](n) + phosphate = [(1-&gt;4)-alpha-D-glucosyl](n-1) + alpha-D-glucose 1-phosphate</text>
        <dbReference type="Rhea" id="RHEA:41732"/>
        <dbReference type="Rhea" id="RHEA-COMP:9584"/>
        <dbReference type="Rhea" id="RHEA-COMP:9586"/>
        <dbReference type="ChEBI" id="CHEBI:15444"/>
        <dbReference type="ChEBI" id="CHEBI:43474"/>
        <dbReference type="ChEBI" id="CHEBI:58601"/>
        <dbReference type="EC" id="2.4.1.1"/>
    </reaction>
</comment>
<evidence type="ECO:0000256" key="3">
    <source>
        <dbReference type="ARBA" id="ARBA00006047"/>
    </source>
</evidence>
<dbReference type="RefSeq" id="WP_169115716.1">
    <property type="nucleotide sequence ID" value="NZ_JAAAUB010000005.1"/>
</dbReference>
<dbReference type="Pfam" id="PF00343">
    <property type="entry name" value="Phosphorylase"/>
    <property type="match status" value="1"/>
</dbReference>
<dbReference type="InterPro" id="IPR000811">
    <property type="entry name" value="Glyco_trans_35"/>
</dbReference>
<name>A0ABX1QL95_9PROT</name>
<dbReference type="PIRSF" id="PIRSF000460">
    <property type="entry name" value="Pprylas_GlgP"/>
    <property type="match status" value="1"/>
</dbReference>
<keyword evidence="4 9" id="KW-0328">Glycosyltransferase</keyword>
<dbReference type="PANTHER" id="PTHR11468">
    <property type="entry name" value="GLYCOGEN PHOSPHORYLASE"/>
    <property type="match status" value="1"/>
</dbReference>
<comment type="function">
    <text evidence="8">Phosphorylase is an important allosteric enzyme in carbohydrate metabolism. Enzymes from different sources differ in their regulatory mechanisms and in their natural substrates. However, all known phosphorylases share catalytic and structural properties.</text>
</comment>
<accession>A0ABX1QL95</accession>
<gene>
    <name evidence="10" type="primary">glgP</name>
    <name evidence="10" type="ORF">GV368_04970</name>
</gene>
<organism evidence="10 11">
    <name type="scientific">Tepidiphilus baoligensis</name>
    <dbReference type="NCBI Taxonomy" id="2698687"/>
    <lineage>
        <taxon>Bacteria</taxon>
        <taxon>Pseudomonadati</taxon>
        <taxon>Pseudomonadota</taxon>
        <taxon>Hydrogenophilia</taxon>
        <taxon>Hydrogenophilales</taxon>
        <taxon>Hydrogenophilaceae</taxon>
        <taxon>Tepidiphilus</taxon>
    </lineage>
</organism>
<proteinExistence type="inferred from homology"/>
<dbReference type="Proteomes" id="UP000669605">
    <property type="component" value="Unassembled WGS sequence"/>
</dbReference>
<reference evidence="10 11" key="1">
    <citation type="journal article" date="2020" name="Curr. Microbiol.">
        <title>Tepidiphilus baoligensis sp. nov., a Novel Bacterium of the Family Hydrogenophilaceae Isolated from an Oil Reservoir.</title>
        <authorList>
            <person name="Zhang X."/>
            <person name="Wang G."/>
            <person name="Ma X."/>
            <person name="Yu J."/>
            <person name="You J."/>
            <person name="Xue Y."/>
            <person name="Ma Y."/>
        </authorList>
    </citation>
    <scope>NUCLEOTIDE SEQUENCE [LARGE SCALE GENOMIC DNA]</scope>
    <source>
        <strain evidence="10 11">B18-69</strain>
    </source>
</reference>
<evidence type="ECO:0000256" key="2">
    <source>
        <dbReference type="ARBA" id="ARBA00001933"/>
    </source>
</evidence>
<dbReference type="Gene3D" id="3.40.50.2000">
    <property type="entry name" value="Glycogen Phosphorylase B"/>
    <property type="match status" value="2"/>
</dbReference>
<evidence type="ECO:0000313" key="11">
    <source>
        <dbReference type="Proteomes" id="UP000669605"/>
    </source>
</evidence>
<evidence type="ECO:0000256" key="7">
    <source>
        <dbReference type="ARBA" id="ARBA00023277"/>
    </source>
</evidence>
<keyword evidence="11" id="KW-1185">Reference proteome</keyword>
<dbReference type="InterPro" id="IPR035090">
    <property type="entry name" value="Pyridoxal_P_attach_site"/>
</dbReference>
<dbReference type="PANTHER" id="PTHR11468:SF3">
    <property type="entry name" value="GLYCOGEN PHOSPHORYLASE, LIVER FORM"/>
    <property type="match status" value="1"/>
</dbReference>
<sequence length="839" mass="95258">MDEAPAVAASGGSNHWLERIVRRTGRDAPALQEDFLGYLYKRLGRSLTAEPFYQFRAFAYTLADRLMLDWQRTWNAYHGTARRKAFFVSMEFLIGRSLGNALLNLGVEEDGRRALEELGQALDRLEAVEPDAGLGNGGLGRLAACMLDSCATQRLPVLGYGLRYNYGMFRQIIRDGWQIEEPDHWLKNGAFPWETPRPEYTRTVRFGGRTHHYVDPHTGWLYVHWDHDEEVQAVPYDVPIPGYRNGYVATLRLWSSSASEEFNLSKFNEGDYYEAVDAKNAAENITLVLYPNDASESGKELRLRQHYFLASASAQDVVQQWVAANGPDFKRFAEFHVFQINDTHPSFIVPELMRIFIDEYHLGWEEAWGIVTHCVAYTNHTLLPEALETWPAAMVQRVLPRVYEIIAEIDRRFALLVHAKWPNEPERHERMAILSADGQVRMAHLAVVGSFSVNGVSALHGKLLVSTVLRDHAELWPQKFHAKTNGVTPRRWIARCNPQLRALLDEALGPAWITDASQLHALEDCAEQAEFRRRWHEIKRHNKERLAERVLRTTGIEFSPDALFDVQVKRIHEYKRQLLNVLHVIHLYDRIKRGDAADWTPRCVLFAGKAAPGYAMAKKIVKLINDVARIVALDPDVGSLLKVAFLPDYDVSILECIAPAAELSEQIPTIGKEASGTGNMKLMMNGALTIGTLDGANLEIYEAVGSEAFFAFGLSVEEANALRARYDPQRLIAEDEDLRRALALLESGHFNPFDPRLYDDVLAALKNPQDPWLVLADFRAYAEAQCCAAQTYRDTERWTRLSIRNTARSGIFSVDRTVREYNETVWHLHPVEVEGGTAR</sequence>
<dbReference type="PROSITE" id="PS00102">
    <property type="entry name" value="PHOSPHORYLASE"/>
    <property type="match status" value="1"/>
</dbReference>
<evidence type="ECO:0000313" key="10">
    <source>
        <dbReference type="EMBL" id="NMH16467.1"/>
    </source>
</evidence>
<comment type="cofactor">
    <cofactor evidence="2 9">
        <name>pyridoxal 5'-phosphate</name>
        <dbReference type="ChEBI" id="CHEBI:597326"/>
    </cofactor>
</comment>
<dbReference type="GO" id="GO:0004645">
    <property type="term" value="F:1,4-alpha-oligoglucan phosphorylase activity"/>
    <property type="evidence" value="ECO:0007669"/>
    <property type="project" value="UniProtKB-EC"/>
</dbReference>
<evidence type="ECO:0000256" key="9">
    <source>
        <dbReference type="RuleBase" id="RU000587"/>
    </source>
</evidence>
<dbReference type="EMBL" id="JAAAUB010000005">
    <property type="protein sequence ID" value="NMH16467.1"/>
    <property type="molecule type" value="Genomic_DNA"/>
</dbReference>
<keyword evidence="7 9" id="KW-0119">Carbohydrate metabolism</keyword>
<keyword evidence="6 9" id="KW-0663">Pyridoxal phosphate</keyword>
<evidence type="ECO:0000256" key="4">
    <source>
        <dbReference type="ARBA" id="ARBA00022676"/>
    </source>
</evidence>
<evidence type="ECO:0000256" key="1">
    <source>
        <dbReference type="ARBA" id="ARBA00001275"/>
    </source>
</evidence>
<comment type="function">
    <text evidence="9">Allosteric enzyme that catalyzes the rate-limiting step in glycogen catabolism, the phosphorolytic cleavage of glycogen to produce glucose-1-phosphate, and plays a central role in maintaining cellular and organismal glucose homeostasis.</text>
</comment>
<comment type="similarity">
    <text evidence="3 9">Belongs to the glycogen phosphorylase family.</text>
</comment>
<dbReference type="NCBIfam" id="TIGR02093">
    <property type="entry name" value="P_ylase"/>
    <property type="match status" value="1"/>
</dbReference>